<evidence type="ECO:0000256" key="11">
    <source>
        <dbReference type="ARBA" id="ARBA00022753"/>
    </source>
</evidence>
<dbReference type="PANTHER" id="PTHR12622">
    <property type="entry name" value="DELTEX-RELATED"/>
    <property type="match status" value="1"/>
</dbReference>
<feature type="domain" description="RING-type" evidence="19">
    <location>
        <begin position="960"/>
        <end position="999"/>
    </location>
</feature>
<dbReference type="KEGG" id="cvn:111135977"/>
<dbReference type="OrthoDB" id="6151516at2759"/>
<gene>
    <name evidence="24" type="primary">LOC111135977</name>
</gene>
<evidence type="ECO:0000256" key="6">
    <source>
        <dbReference type="ARBA" id="ARBA00010432"/>
    </source>
</evidence>
<evidence type="ECO:0000256" key="5">
    <source>
        <dbReference type="ARBA" id="ARBA00009413"/>
    </source>
</evidence>
<evidence type="ECO:0000313" key="24">
    <source>
        <dbReference type="RefSeq" id="XP_022342201.1"/>
    </source>
</evidence>
<dbReference type="GO" id="GO:0016567">
    <property type="term" value="P:protein ubiquitination"/>
    <property type="evidence" value="ECO:0007669"/>
    <property type="project" value="UniProtKB-UniPathway"/>
</dbReference>
<dbReference type="UniPathway" id="UPA00143"/>
<evidence type="ECO:0000256" key="1">
    <source>
        <dbReference type="ARBA" id="ARBA00000900"/>
    </source>
</evidence>
<name>A0A8B8EQI2_CRAVI</name>
<dbReference type="GeneID" id="111135977"/>
<dbReference type="GO" id="GO:0015031">
    <property type="term" value="P:protein transport"/>
    <property type="evidence" value="ECO:0007669"/>
    <property type="project" value="UniProtKB-KW"/>
</dbReference>
<evidence type="ECO:0000313" key="23">
    <source>
        <dbReference type="Proteomes" id="UP000694844"/>
    </source>
</evidence>
<keyword evidence="12 17" id="KW-0863">Zinc-finger</keyword>
<keyword evidence="11" id="KW-0967">Endosome</keyword>
<feature type="domain" description="Macro" evidence="21">
    <location>
        <begin position="745"/>
        <end position="927"/>
    </location>
</feature>
<evidence type="ECO:0000259" key="19">
    <source>
        <dbReference type="PROSITE" id="PS50089"/>
    </source>
</evidence>
<keyword evidence="8" id="KW-0813">Transport</keyword>
<reference evidence="24" key="1">
    <citation type="submission" date="2025-08" db="UniProtKB">
        <authorList>
            <consortium name="RefSeq"/>
        </authorList>
    </citation>
    <scope>IDENTIFICATION</scope>
    <source>
        <tissue evidence="24">Whole sample</tissue>
    </source>
</reference>
<proteinExistence type="inferred from homology"/>
<evidence type="ECO:0000256" key="12">
    <source>
        <dbReference type="ARBA" id="ARBA00022771"/>
    </source>
</evidence>
<dbReference type="InterPro" id="IPR023341">
    <property type="entry name" value="MABP"/>
</dbReference>
<evidence type="ECO:0000256" key="9">
    <source>
        <dbReference type="ARBA" id="ARBA00022679"/>
    </source>
</evidence>
<comment type="function">
    <text evidence="16">Component of the ESCRT-I complex, a regulator of vesicular trafficking process. Required for the sorting of endocytic ubiquitinated cargos into multivesicular bodies.</text>
</comment>
<comment type="similarity">
    <text evidence="5">Belongs to the Deltex family.</text>
</comment>
<keyword evidence="9" id="KW-0808">Transferase</keyword>
<keyword evidence="15" id="KW-0472">Membrane</keyword>
<dbReference type="SUPFAM" id="SSF57850">
    <property type="entry name" value="RING/U-box"/>
    <property type="match status" value="1"/>
</dbReference>
<dbReference type="CDD" id="cd09633">
    <property type="entry name" value="Deltex_C"/>
    <property type="match status" value="1"/>
</dbReference>
<protein>
    <recommendedName>
        <fullName evidence="7">RING-type E3 ubiquitin transferase</fullName>
        <ecNumber evidence="7">2.3.2.27</ecNumber>
    </recommendedName>
</protein>
<dbReference type="PROSITE" id="PS00518">
    <property type="entry name" value="ZF_RING_1"/>
    <property type="match status" value="1"/>
</dbReference>
<evidence type="ECO:0000256" key="18">
    <source>
        <dbReference type="SAM" id="MobiDB-lite"/>
    </source>
</evidence>
<sequence>MDHQITNEGDYESSSDFYAIGDSVKFPTAEKTDNVEEQYVHEILQDIEMIKDFVSCVRCHDRFDQDDHKPFLLPCLDGLCKMCVADLQLTEKKCYECAKCLTDHICMDKNQIILQFDPTREVLSEIFRLSHEDYSVYCEMCTSHQAASHRCADCSLFICMDCVKLHEFLKQYQSHEVLEIQCLLSGEVKKLRLFSSSKNKLCPFPGHEKENVKFFCSNPCCLKPICILCALNTHKDHTFSEFSNVREESISKVKEKIRSVLLKSNLAQTSLAELTTIDETNVQKSLELQNEIKIYFSEAKKVVEVRENSLLNAVSAHLSNEQSFVENEKERLTKFLDSCKQAFYYGRVSSEINNVQSYLYISESILSRLKNLEDQLHENQVTYETMKFSRKPPITSYETYVHRLGKLSSSKAISSRSNVVVTPLVYEVHQSVQFQIQLLSSSGKEIVDEDVHVLIELNGKVVTDIQCAVEKSFYTGSWFPDEAMQFAWIVVSNGIQMETLHGILDVQTSDIKTKEVENKDRAFIVETSEGLSVKIYADNIANLYVDCIINATDKNLTYDGGVAATISEAAGYQFDQESILFVAENGPLQVGSCCVTTAGNLPNRCVIHTVGPRWDEYSDKNKCLLDLQKSVKAAFEKADELKMISIAIPATSFGMFGIPRDECVEQYYKAVISFSSTHTCQSLKVVHLVDKDESMVRAMQERFLQKTSSPSTNTSISENTNKESNTIYDSKSLERRDQLEMPLSTSDINVTISDTLQIRLILGNITNIVTDVLVCPQDKFCLSDNQIAKDIFNQLQNAGLKPTSEEKEYGHIFGTVPADKSSWKMIIQAVYPIYDLEHSKDPAKFGKALNTMFQKIIKIADEAMFTSIAIPLLIEEKDGYITPIDVCALNFMRAVTETTMSSLKHIYLVLRNKEDEKDFLEFFSDAYKITSLQVISSIASDGDNIFEMNIKCKSDDVGNCRICKNAIKSPKQLDKCGHVFCQDCIDRCLMLRPEFCPSCGPISERKTANQPTGTLSFSKCDQSPEGFNDSKDCIILKYVFPNGHQGKENPHPGRPYKGVTRHGYLPNNSQGRQIAKLLNVAFSRRLVFTIGRSQTTEEDGVITWNGIPHKTRIFGGPEKFAYPDPAYLNRVLESLATRGVTPESAVDPQEYKEFTQLFCDMADVDGPISQVVIVSDPAKCPTGFTLIDSTYGRKEDASLRRDGFFSKTNSRYLCVEKIKNPLPDRNILVDVTIIEDTEAIPTGFSCIAMTADTREKVLRSRILCVRYMPCQSTNDAICEIILLPRGTSSTPKDYTYVGKLNYLGLCYKIACFHKTGVPMDFQ</sequence>
<evidence type="ECO:0000256" key="17">
    <source>
        <dbReference type="PROSITE-ProRule" id="PRU00024"/>
    </source>
</evidence>
<dbReference type="Gene3D" id="3.30.160.60">
    <property type="entry name" value="Classic Zinc Finger"/>
    <property type="match status" value="1"/>
</dbReference>
<evidence type="ECO:0000256" key="10">
    <source>
        <dbReference type="ARBA" id="ARBA00022723"/>
    </source>
</evidence>
<dbReference type="CDD" id="cd02907">
    <property type="entry name" value="Macro_Af1521_BAL-like"/>
    <property type="match status" value="1"/>
</dbReference>
<dbReference type="Gene3D" id="3.40.220.10">
    <property type="entry name" value="Leucine Aminopeptidase, subunit E, domain 1"/>
    <property type="match status" value="2"/>
</dbReference>
<dbReference type="RefSeq" id="XP_022342201.1">
    <property type="nucleotide sequence ID" value="XM_022486493.1"/>
</dbReference>
<dbReference type="PROSITE" id="PS51154">
    <property type="entry name" value="MACRO"/>
    <property type="match status" value="2"/>
</dbReference>
<dbReference type="InterPro" id="IPR043472">
    <property type="entry name" value="Macro_dom-like"/>
</dbReference>
<dbReference type="InterPro" id="IPR000315">
    <property type="entry name" value="Znf_B-box"/>
</dbReference>
<accession>A0A8B8EQI2</accession>
<dbReference type="InterPro" id="IPR002589">
    <property type="entry name" value="Macro_dom"/>
</dbReference>
<evidence type="ECO:0000256" key="2">
    <source>
        <dbReference type="ARBA" id="ARBA00004414"/>
    </source>
</evidence>
<dbReference type="InterPro" id="IPR018798">
    <property type="entry name" value="MVB12A/B"/>
</dbReference>
<dbReference type="InterPro" id="IPR013083">
    <property type="entry name" value="Znf_RING/FYVE/PHD"/>
</dbReference>
<feature type="region of interest" description="Disordered" evidence="18">
    <location>
        <begin position="704"/>
        <end position="731"/>
    </location>
</feature>
<keyword evidence="23" id="KW-1185">Reference proteome</keyword>
<feature type="domain" description="Macro" evidence="21">
    <location>
        <begin position="520"/>
        <end position="707"/>
    </location>
</feature>
<comment type="subcellular location">
    <subcellularLocation>
        <location evidence="3">Endosome membrane</location>
        <topology evidence="3">Peripheral membrane protein</topology>
    </subcellularLocation>
    <subcellularLocation>
        <location evidence="2">Late endosome membrane</location>
    </subcellularLocation>
</comment>
<dbReference type="InterPro" id="IPR039396">
    <property type="entry name" value="Deltex_C"/>
</dbReference>
<dbReference type="GO" id="GO:0007219">
    <property type="term" value="P:Notch signaling pathway"/>
    <property type="evidence" value="ECO:0007669"/>
    <property type="project" value="InterPro"/>
</dbReference>
<keyword evidence="10" id="KW-0479">Metal-binding</keyword>
<comment type="catalytic activity">
    <reaction evidence="1">
        <text>S-ubiquitinyl-[E2 ubiquitin-conjugating enzyme]-L-cysteine + [acceptor protein]-L-lysine = [E2 ubiquitin-conjugating enzyme]-L-cysteine + N(6)-ubiquitinyl-[acceptor protein]-L-lysine.</text>
        <dbReference type="EC" id="2.3.2.27"/>
    </reaction>
</comment>
<dbReference type="PROSITE" id="PS50119">
    <property type="entry name" value="ZF_BBOX"/>
    <property type="match status" value="1"/>
</dbReference>
<evidence type="ECO:0000256" key="15">
    <source>
        <dbReference type="ARBA" id="ARBA00023136"/>
    </source>
</evidence>
<dbReference type="InterPro" id="IPR039399">
    <property type="entry name" value="Deltex_C_sf"/>
</dbReference>
<keyword evidence="14" id="KW-0653">Protein transport</keyword>
<feature type="compositionally biased region" description="Polar residues" evidence="18">
    <location>
        <begin position="705"/>
        <end position="729"/>
    </location>
</feature>
<dbReference type="GO" id="GO:0031902">
    <property type="term" value="C:late endosome membrane"/>
    <property type="evidence" value="ECO:0007669"/>
    <property type="project" value="UniProtKB-SubCell"/>
</dbReference>
<evidence type="ECO:0000256" key="7">
    <source>
        <dbReference type="ARBA" id="ARBA00012483"/>
    </source>
</evidence>
<evidence type="ECO:0000259" key="22">
    <source>
        <dbReference type="PROSITE" id="PS51498"/>
    </source>
</evidence>
<evidence type="ECO:0000256" key="3">
    <source>
        <dbReference type="ARBA" id="ARBA00004481"/>
    </source>
</evidence>
<evidence type="ECO:0000256" key="8">
    <source>
        <dbReference type="ARBA" id="ARBA00022448"/>
    </source>
</evidence>
<evidence type="ECO:0000256" key="16">
    <source>
        <dbReference type="ARBA" id="ARBA00053101"/>
    </source>
</evidence>
<dbReference type="Gene3D" id="3.30.40.10">
    <property type="entry name" value="Zinc/RING finger domain, C3HC4 (zinc finger)"/>
    <property type="match status" value="1"/>
</dbReference>
<dbReference type="Pfam" id="PF18102">
    <property type="entry name" value="DTC"/>
    <property type="match status" value="1"/>
</dbReference>
<dbReference type="InterPro" id="IPR018957">
    <property type="entry name" value="Znf_C3HC4_RING-type"/>
</dbReference>
<dbReference type="PROSITE" id="PS51498">
    <property type="entry name" value="MABP"/>
    <property type="match status" value="1"/>
</dbReference>
<organism evidence="23 24">
    <name type="scientific">Crassostrea virginica</name>
    <name type="common">Eastern oyster</name>
    <dbReference type="NCBI Taxonomy" id="6565"/>
    <lineage>
        <taxon>Eukaryota</taxon>
        <taxon>Metazoa</taxon>
        <taxon>Spiralia</taxon>
        <taxon>Lophotrochozoa</taxon>
        <taxon>Mollusca</taxon>
        <taxon>Bivalvia</taxon>
        <taxon>Autobranchia</taxon>
        <taxon>Pteriomorphia</taxon>
        <taxon>Ostreida</taxon>
        <taxon>Ostreoidea</taxon>
        <taxon>Ostreidae</taxon>
        <taxon>Crassostrea</taxon>
    </lineage>
</organism>
<dbReference type="GO" id="GO:0008270">
    <property type="term" value="F:zinc ion binding"/>
    <property type="evidence" value="ECO:0007669"/>
    <property type="project" value="UniProtKB-KW"/>
</dbReference>
<dbReference type="InterPro" id="IPR039398">
    <property type="entry name" value="Deltex_fam"/>
</dbReference>
<dbReference type="PROSITE" id="PS50089">
    <property type="entry name" value="ZF_RING_2"/>
    <property type="match status" value="1"/>
</dbReference>
<dbReference type="SMART" id="SM00184">
    <property type="entry name" value="RING"/>
    <property type="match status" value="2"/>
</dbReference>
<dbReference type="SUPFAM" id="SSF57845">
    <property type="entry name" value="B-box zinc-binding domain"/>
    <property type="match status" value="1"/>
</dbReference>
<dbReference type="SUPFAM" id="SSF52949">
    <property type="entry name" value="Macro domain-like"/>
    <property type="match status" value="2"/>
</dbReference>
<dbReference type="Gene3D" id="3.30.390.130">
    <property type="match status" value="1"/>
</dbReference>
<dbReference type="Gene3D" id="2.100.10.50">
    <property type="match status" value="1"/>
</dbReference>
<feature type="domain" description="MABP" evidence="22">
    <location>
        <begin position="1165"/>
        <end position="1311"/>
    </location>
</feature>
<dbReference type="Pfam" id="PF01661">
    <property type="entry name" value="Macro"/>
    <property type="match status" value="1"/>
</dbReference>
<dbReference type="SMART" id="SM00506">
    <property type="entry name" value="A1pp"/>
    <property type="match status" value="1"/>
</dbReference>
<dbReference type="Pfam" id="PF00097">
    <property type="entry name" value="zf-C3HC4"/>
    <property type="match status" value="1"/>
</dbReference>
<evidence type="ECO:0000259" key="21">
    <source>
        <dbReference type="PROSITE" id="PS51154"/>
    </source>
</evidence>
<dbReference type="InterPro" id="IPR001841">
    <property type="entry name" value="Znf_RING"/>
</dbReference>
<dbReference type="GO" id="GO:0061630">
    <property type="term" value="F:ubiquitin protein ligase activity"/>
    <property type="evidence" value="ECO:0007669"/>
    <property type="project" value="UniProtKB-EC"/>
</dbReference>
<dbReference type="Proteomes" id="UP000694844">
    <property type="component" value="Chromosome 5"/>
</dbReference>
<evidence type="ECO:0000259" key="20">
    <source>
        <dbReference type="PROSITE" id="PS50119"/>
    </source>
</evidence>
<feature type="domain" description="B box-type" evidence="20">
    <location>
        <begin position="133"/>
        <end position="180"/>
    </location>
</feature>
<keyword evidence="13" id="KW-0862">Zinc</keyword>
<comment type="pathway">
    <text evidence="4">Protein modification; protein ubiquitination.</text>
</comment>
<dbReference type="InterPro" id="IPR017907">
    <property type="entry name" value="Znf_RING_CS"/>
</dbReference>
<dbReference type="GO" id="GO:0000813">
    <property type="term" value="C:ESCRT I complex"/>
    <property type="evidence" value="ECO:0007669"/>
    <property type="project" value="InterPro"/>
</dbReference>
<evidence type="ECO:0000256" key="13">
    <source>
        <dbReference type="ARBA" id="ARBA00022833"/>
    </source>
</evidence>
<evidence type="ECO:0000256" key="14">
    <source>
        <dbReference type="ARBA" id="ARBA00022927"/>
    </source>
</evidence>
<dbReference type="EC" id="2.3.2.27" evidence="7"/>
<comment type="similarity">
    <text evidence="6">Belongs to the MVB12 family.</text>
</comment>
<evidence type="ECO:0000256" key="4">
    <source>
        <dbReference type="ARBA" id="ARBA00004906"/>
    </source>
</evidence>
<dbReference type="FunFam" id="2.100.10.50:FF:000002">
    <property type="entry name" value="Multivesicular body subunit 12B"/>
    <property type="match status" value="1"/>
</dbReference>
<dbReference type="Pfam" id="PF10240">
    <property type="entry name" value="DUF2464"/>
    <property type="match status" value="1"/>
</dbReference>